<dbReference type="EMBL" id="CP003221">
    <property type="protein sequence ID" value="EGJ50785.1"/>
    <property type="molecule type" value="Genomic_DNA"/>
</dbReference>
<accession>F3YYN1</accession>
<dbReference type="STRING" id="690850.Desaf_2462"/>
<dbReference type="HOGENOM" id="CLU_079628_0_0_7"/>
<protein>
    <submittedName>
        <fullName evidence="2">N-formylglutamate amidohydrolase</fullName>
    </submittedName>
</protein>
<dbReference type="Proteomes" id="UP000007844">
    <property type="component" value="Chromosome"/>
</dbReference>
<evidence type="ECO:0000313" key="2">
    <source>
        <dbReference type="EMBL" id="EGJ50785.1"/>
    </source>
</evidence>
<dbReference type="InterPro" id="IPR007709">
    <property type="entry name" value="N-FG_amidohydro"/>
</dbReference>
<dbReference type="KEGG" id="daf:Desaf_2462"/>
<feature type="region of interest" description="Disordered" evidence="1">
    <location>
        <begin position="1"/>
        <end position="22"/>
    </location>
</feature>
<keyword evidence="2" id="KW-0378">Hydrolase</keyword>
<sequence>MTKGATIRPPMAARRTAGPGSARQWRRRLRSRAFSWRAAVASKSVRADIACLVTCEHGGNRVPPEHAHRFVGLGDELAGHRGWDLGALEAAGDLALALEAEMVAATITRLLVDLNRSSGHPRLFSEATRGLPPQEREEILCRYYYPHRNRVRGIVAGELSAGRRVLHIAVHSFTPVLSGVERRVDVGLLYDPSCEAEARFCRLWQEALRKRDPVLSVRRNHPYKGVSDGLTTSLRQEFGPRYMGVELEINQKFVAMDTTPGSGTWKRLCGTLTRSSQTALERLAQG</sequence>
<keyword evidence="3" id="KW-1185">Reference proteome</keyword>
<evidence type="ECO:0000256" key="1">
    <source>
        <dbReference type="SAM" id="MobiDB-lite"/>
    </source>
</evidence>
<reference evidence="2 3" key="1">
    <citation type="journal article" date="2011" name="J. Bacteriol.">
        <title>Genome sequence of the mercury-methylating and pleomorphic Desulfovibrio africanus Strain Walvis Bay.</title>
        <authorList>
            <person name="Brown S.D."/>
            <person name="Wall J.D."/>
            <person name="Kucken A.M."/>
            <person name="Gilmour C.C."/>
            <person name="Podar M."/>
            <person name="Brandt C.C."/>
            <person name="Teshima H."/>
            <person name="Detter J.C."/>
            <person name="Han C.S."/>
            <person name="Land M.L."/>
            <person name="Lucas S."/>
            <person name="Han J."/>
            <person name="Pennacchio L."/>
            <person name="Nolan M."/>
            <person name="Pitluck S."/>
            <person name="Woyke T."/>
            <person name="Goodwin L."/>
            <person name="Palumbo A.V."/>
            <person name="Elias D.A."/>
        </authorList>
    </citation>
    <scope>NUCLEOTIDE SEQUENCE [LARGE SCALE GENOMIC DNA]</scope>
    <source>
        <strain evidence="2 3">Walvis Bay</strain>
    </source>
</reference>
<dbReference type="Pfam" id="PF05013">
    <property type="entry name" value="FGase"/>
    <property type="match status" value="1"/>
</dbReference>
<proteinExistence type="predicted"/>
<gene>
    <name evidence="2" type="ORF">Desaf_2462</name>
</gene>
<dbReference type="GO" id="GO:0016787">
    <property type="term" value="F:hydrolase activity"/>
    <property type="evidence" value="ECO:0007669"/>
    <property type="project" value="UniProtKB-KW"/>
</dbReference>
<organism evidence="2 3">
    <name type="scientific">Desulfocurvibacter africanus subsp. africanus str. Walvis Bay</name>
    <dbReference type="NCBI Taxonomy" id="690850"/>
    <lineage>
        <taxon>Bacteria</taxon>
        <taxon>Pseudomonadati</taxon>
        <taxon>Thermodesulfobacteriota</taxon>
        <taxon>Desulfovibrionia</taxon>
        <taxon>Desulfovibrionales</taxon>
        <taxon>Desulfovibrionaceae</taxon>
        <taxon>Desulfocurvibacter</taxon>
    </lineage>
</organism>
<dbReference type="eggNOG" id="COG3931">
    <property type="taxonomic scope" value="Bacteria"/>
</dbReference>
<dbReference type="AlphaFoldDB" id="F3YYN1"/>
<name>F3YYN1_DESAF</name>
<dbReference type="Gene3D" id="3.40.630.40">
    <property type="entry name" value="Zn-dependent exopeptidases"/>
    <property type="match status" value="1"/>
</dbReference>
<dbReference type="SUPFAM" id="SSF53187">
    <property type="entry name" value="Zn-dependent exopeptidases"/>
    <property type="match status" value="1"/>
</dbReference>
<evidence type="ECO:0000313" key="3">
    <source>
        <dbReference type="Proteomes" id="UP000007844"/>
    </source>
</evidence>